<reference evidence="2" key="1">
    <citation type="journal article" date="2011" name="PLoS Genet.">
        <title>Genomic analysis of the necrotrophic fungal pathogens Sclerotinia sclerotiorum and Botrytis cinerea.</title>
        <authorList>
            <person name="Amselem J."/>
            <person name="Cuomo C.A."/>
            <person name="van Kan J.A."/>
            <person name="Viaud M."/>
            <person name="Benito E.P."/>
            <person name="Couloux A."/>
            <person name="Coutinho P.M."/>
            <person name="de Vries R.P."/>
            <person name="Dyer P.S."/>
            <person name="Fillinger S."/>
            <person name="Fournier E."/>
            <person name="Gout L."/>
            <person name="Hahn M."/>
            <person name="Kohn L."/>
            <person name="Lapalu N."/>
            <person name="Plummer K.M."/>
            <person name="Pradier J.M."/>
            <person name="Quevillon E."/>
            <person name="Sharon A."/>
            <person name="Simon A."/>
            <person name="ten Have A."/>
            <person name="Tudzynski B."/>
            <person name="Tudzynski P."/>
            <person name="Wincker P."/>
            <person name="Andrew M."/>
            <person name="Anthouard V."/>
            <person name="Beever R.E."/>
            <person name="Beffa R."/>
            <person name="Benoit I."/>
            <person name="Bouzid O."/>
            <person name="Brault B."/>
            <person name="Chen Z."/>
            <person name="Choquer M."/>
            <person name="Collemare J."/>
            <person name="Cotton P."/>
            <person name="Danchin E.G."/>
            <person name="Da Silva C."/>
            <person name="Gautier A."/>
            <person name="Giraud C."/>
            <person name="Giraud T."/>
            <person name="Gonzalez C."/>
            <person name="Grossetete S."/>
            <person name="Guldener U."/>
            <person name="Henrissat B."/>
            <person name="Howlett B.J."/>
            <person name="Kodira C."/>
            <person name="Kretschmer M."/>
            <person name="Lappartient A."/>
            <person name="Leroch M."/>
            <person name="Levis C."/>
            <person name="Mauceli E."/>
            <person name="Neuveglise C."/>
            <person name="Oeser B."/>
            <person name="Pearson M."/>
            <person name="Poulain J."/>
            <person name="Poussereau N."/>
            <person name="Quesneville H."/>
            <person name="Rascle C."/>
            <person name="Schumacher J."/>
            <person name="Segurens B."/>
            <person name="Sexton A."/>
            <person name="Silva E."/>
            <person name="Sirven C."/>
            <person name="Soanes D.M."/>
            <person name="Talbot N.J."/>
            <person name="Templeton M."/>
            <person name="Yandava C."/>
            <person name="Yarden O."/>
            <person name="Zeng Q."/>
            <person name="Rollins J.A."/>
            <person name="Lebrun M.H."/>
            <person name="Dickman M."/>
        </authorList>
    </citation>
    <scope>NUCLEOTIDE SEQUENCE [LARGE SCALE GENOMIC DNA]</scope>
    <source>
        <strain evidence="2">ATCC 18683 / 1980 / Ss-1</strain>
    </source>
</reference>
<sequence length="68" mass="7649">MYLLPNEGLKPELVRETNEASKSWVRGDQRGTGEVRERYERGHGEILTGTRISSTYISASNKLALIVN</sequence>
<dbReference type="GeneID" id="5481441"/>
<gene>
    <name evidence="1" type="ORF">SS1G_13665</name>
</gene>
<keyword evidence="2" id="KW-1185">Reference proteome</keyword>
<evidence type="ECO:0000313" key="2">
    <source>
        <dbReference type="Proteomes" id="UP000001312"/>
    </source>
</evidence>
<dbReference type="EMBL" id="CH476646">
    <property type="protein sequence ID" value="EDN98806.1"/>
    <property type="molecule type" value="Genomic_DNA"/>
</dbReference>
<proteinExistence type="predicted"/>
<dbReference type="KEGG" id="ssl:SS1G_13665"/>
<name>A7F7T5_SCLS1</name>
<dbReference type="InParanoid" id="A7F7T5"/>
<accession>A7F7T5</accession>
<dbReference type="AlphaFoldDB" id="A7F7T5"/>
<evidence type="ECO:0000313" key="1">
    <source>
        <dbReference type="EMBL" id="EDN98806.1"/>
    </source>
</evidence>
<dbReference type="RefSeq" id="XP_001585426.1">
    <property type="nucleotide sequence ID" value="XM_001585376.1"/>
</dbReference>
<protein>
    <submittedName>
        <fullName evidence="1">Uncharacterized protein</fullName>
    </submittedName>
</protein>
<dbReference type="Proteomes" id="UP000001312">
    <property type="component" value="Unassembled WGS sequence"/>
</dbReference>
<organism evidence="1 2">
    <name type="scientific">Sclerotinia sclerotiorum (strain ATCC 18683 / 1980 / Ss-1)</name>
    <name type="common">White mold</name>
    <name type="synonym">Whetzelinia sclerotiorum</name>
    <dbReference type="NCBI Taxonomy" id="665079"/>
    <lineage>
        <taxon>Eukaryota</taxon>
        <taxon>Fungi</taxon>
        <taxon>Dikarya</taxon>
        <taxon>Ascomycota</taxon>
        <taxon>Pezizomycotina</taxon>
        <taxon>Leotiomycetes</taxon>
        <taxon>Helotiales</taxon>
        <taxon>Sclerotiniaceae</taxon>
        <taxon>Sclerotinia</taxon>
    </lineage>
</organism>